<keyword evidence="2" id="KW-0560">Oxidoreductase</keyword>
<dbReference type="CDD" id="cd05233">
    <property type="entry name" value="SDR_c"/>
    <property type="match status" value="1"/>
</dbReference>
<protein>
    <submittedName>
        <fullName evidence="3">SDR family NAD(P)-dependent oxidoreductase</fullName>
    </submittedName>
</protein>
<accession>A0A556QNB0</accession>
<gene>
    <name evidence="3" type="ORF">FPL22_02085</name>
</gene>
<dbReference type="GO" id="GO:0016020">
    <property type="term" value="C:membrane"/>
    <property type="evidence" value="ECO:0007669"/>
    <property type="project" value="TreeGrafter"/>
</dbReference>
<dbReference type="SUPFAM" id="SSF51735">
    <property type="entry name" value="NAD(P)-binding Rossmann-fold domains"/>
    <property type="match status" value="1"/>
</dbReference>
<comment type="caution">
    <text evidence="3">The sequence shown here is derived from an EMBL/GenBank/DDBJ whole genome shotgun (WGS) entry which is preliminary data.</text>
</comment>
<sequence>MSSLSEEVTKYAAVIVTGGSSGIGKSFIELIATVHPGVLICNLSRRVPAINVSQLNLRHVPCDLSKHDEVSAGADAVLSLLTEHAPKGPVLLINNSGLGAYGVFPEPNLGHQLEMLDVNVRAVVEFTGRLLPCLKTRSGAVITVASTAAFQPTPYLAAYGASKAFVLHWSLALNEELRGTGVRTLAVCPGPTSTEFFRRAGLKKGSVADSLGQTTEQVVSEALQALARGKAQVVTGWKNKVMAAVASKFPKPFVSRISAKILARWRLSKVSS</sequence>
<dbReference type="PANTHER" id="PTHR44196:SF2">
    <property type="entry name" value="SHORT-CHAIN DEHYDROGENASE-RELATED"/>
    <property type="match status" value="1"/>
</dbReference>
<dbReference type="OrthoDB" id="9808814at2"/>
<name>A0A556QNB0_9BACT</name>
<reference evidence="3 4" key="1">
    <citation type="submission" date="2019-07" db="EMBL/GenBank/DDBJ databases">
        <title>Description of 53C-WASEF.</title>
        <authorList>
            <person name="Pitt A."/>
            <person name="Hahn M.W."/>
        </authorList>
    </citation>
    <scope>NUCLEOTIDE SEQUENCE [LARGE SCALE GENOMIC DNA]</scope>
    <source>
        <strain evidence="3 4">53C-WASEF</strain>
    </source>
</reference>
<evidence type="ECO:0000313" key="4">
    <source>
        <dbReference type="Proteomes" id="UP000315648"/>
    </source>
</evidence>
<dbReference type="InterPro" id="IPR036291">
    <property type="entry name" value="NAD(P)-bd_dom_sf"/>
</dbReference>
<dbReference type="Proteomes" id="UP000315648">
    <property type="component" value="Unassembled WGS sequence"/>
</dbReference>
<evidence type="ECO:0000256" key="2">
    <source>
        <dbReference type="ARBA" id="ARBA00023002"/>
    </source>
</evidence>
<dbReference type="EMBL" id="VMBG01000001">
    <property type="protein sequence ID" value="TSJ78123.1"/>
    <property type="molecule type" value="Genomic_DNA"/>
</dbReference>
<keyword evidence="4" id="KW-1185">Reference proteome</keyword>
<dbReference type="PRINTS" id="PR00081">
    <property type="entry name" value="GDHRDH"/>
</dbReference>
<evidence type="ECO:0000313" key="3">
    <source>
        <dbReference type="EMBL" id="TSJ78123.1"/>
    </source>
</evidence>
<organism evidence="3 4">
    <name type="scientific">Rariglobus hedericola</name>
    <dbReference type="NCBI Taxonomy" id="2597822"/>
    <lineage>
        <taxon>Bacteria</taxon>
        <taxon>Pseudomonadati</taxon>
        <taxon>Verrucomicrobiota</taxon>
        <taxon>Opitutia</taxon>
        <taxon>Opitutales</taxon>
        <taxon>Opitutaceae</taxon>
        <taxon>Rariglobus</taxon>
    </lineage>
</organism>
<dbReference type="Gene3D" id="3.40.50.720">
    <property type="entry name" value="NAD(P)-binding Rossmann-like Domain"/>
    <property type="match status" value="1"/>
</dbReference>
<dbReference type="Pfam" id="PF00106">
    <property type="entry name" value="adh_short"/>
    <property type="match status" value="1"/>
</dbReference>
<comment type="similarity">
    <text evidence="1">Belongs to the short-chain dehydrogenases/reductases (SDR) family.</text>
</comment>
<dbReference type="AlphaFoldDB" id="A0A556QNB0"/>
<evidence type="ECO:0000256" key="1">
    <source>
        <dbReference type="ARBA" id="ARBA00006484"/>
    </source>
</evidence>
<proteinExistence type="inferred from homology"/>
<dbReference type="GO" id="GO:0016491">
    <property type="term" value="F:oxidoreductase activity"/>
    <property type="evidence" value="ECO:0007669"/>
    <property type="project" value="UniProtKB-KW"/>
</dbReference>
<dbReference type="InterPro" id="IPR002347">
    <property type="entry name" value="SDR_fam"/>
</dbReference>
<dbReference type="RefSeq" id="WP_144228464.1">
    <property type="nucleotide sequence ID" value="NZ_CBCRVV010000001.1"/>
</dbReference>
<dbReference type="PANTHER" id="PTHR44196">
    <property type="entry name" value="DEHYDROGENASE/REDUCTASE SDR FAMILY MEMBER 7B"/>
    <property type="match status" value="1"/>
</dbReference>